<dbReference type="Proteomes" id="UP000018733">
    <property type="component" value="Unassembled WGS sequence"/>
</dbReference>
<dbReference type="EMBL" id="AYXT01000013">
    <property type="protein sequence ID" value="ETF00912.1"/>
    <property type="molecule type" value="Genomic_DNA"/>
</dbReference>
<dbReference type="STRING" id="1424334.W822_19365"/>
<keyword evidence="2" id="KW-1185">Reference proteome</keyword>
<name>V8QML6_9BURK</name>
<gene>
    <name evidence="1" type="ORF">W822_19365</name>
</gene>
<sequence length="44" mass="4926">MLLRSLTVSKNQNQRSKISIAGISVQFANVFYREMTVFSSKACA</sequence>
<comment type="caution">
    <text evidence="1">The sequence shown here is derived from an EMBL/GenBank/DDBJ whole genome shotgun (WGS) entry which is preliminary data.</text>
</comment>
<accession>V8QML6</accession>
<proteinExistence type="predicted"/>
<reference evidence="1 2" key="1">
    <citation type="journal article" date="2014" name="Genome Announc.">
        <title>Draft Genome Sequence of Advenella kashmirensis Strain W13003, a Polycyclic Aromatic Hydrocarbon-Degrading Bacterium.</title>
        <authorList>
            <person name="Wang X."/>
            <person name="Jin D."/>
            <person name="Zhou L."/>
            <person name="Wu L."/>
            <person name="An W."/>
            <person name="Zhao L."/>
        </authorList>
    </citation>
    <scope>NUCLEOTIDE SEQUENCE [LARGE SCALE GENOMIC DNA]</scope>
    <source>
        <strain evidence="1 2">W13003</strain>
    </source>
</reference>
<protein>
    <submittedName>
        <fullName evidence="1">Uncharacterized protein</fullName>
    </submittedName>
</protein>
<evidence type="ECO:0000313" key="2">
    <source>
        <dbReference type="Proteomes" id="UP000018733"/>
    </source>
</evidence>
<evidence type="ECO:0000313" key="1">
    <source>
        <dbReference type="EMBL" id="ETF00912.1"/>
    </source>
</evidence>
<dbReference type="PATRIC" id="fig|1424334.3.peg.3887"/>
<dbReference type="HOGENOM" id="CLU_3211388_0_0_4"/>
<dbReference type="AlphaFoldDB" id="V8QML6"/>
<organism evidence="1 2">
    <name type="scientific">Advenella kashmirensis W13003</name>
    <dbReference type="NCBI Taxonomy" id="1424334"/>
    <lineage>
        <taxon>Bacteria</taxon>
        <taxon>Pseudomonadati</taxon>
        <taxon>Pseudomonadota</taxon>
        <taxon>Betaproteobacteria</taxon>
        <taxon>Burkholderiales</taxon>
        <taxon>Alcaligenaceae</taxon>
    </lineage>
</organism>